<gene>
    <name evidence="2" type="ORF">H8E19_00365</name>
</gene>
<dbReference type="EMBL" id="JACNJD010000026">
    <property type="protein sequence ID" value="MBC8175826.1"/>
    <property type="molecule type" value="Genomic_DNA"/>
</dbReference>
<sequence>MKIMRKIIEIDDELCDGCGECVPSCAEGAIEVTNGKARVVADKYCDGLGACLGECP</sequence>
<dbReference type="PROSITE" id="PS51379">
    <property type="entry name" value="4FE4S_FER_2"/>
    <property type="match status" value="1"/>
</dbReference>
<dbReference type="SUPFAM" id="SSF54862">
    <property type="entry name" value="4Fe-4S ferredoxins"/>
    <property type="match status" value="1"/>
</dbReference>
<feature type="non-terminal residue" evidence="2">
    <location>
        <position position="56"/>
    </location>
</feature>
<name>A0A8J6MXQ9_9DELT</name>
<reference evidence="2 3" key="1">
    <citation type="submission" date="2020-08" db="EMBL/GenBank/DDBJ databases">
        <title>Bridging the membrane lipid divide: bacteria of the FCB group superphylum have the potential to synthesize archaeal ether lipids.</title>
        <authorList>
            <person name="Villanueva L."/>
            <person name="Von Meijenfeldt F.A.B."/>
            <person name="Westbye A.B."/>
            <person name="Yadav S."/>
            <person name="Hopmans E.C."/>
            <person name="Dutilh B.E."/>
            <person name="Sinninghe Damste J.S."/>
        </authorList>
    </citation>
    <scope>NUCLEOTIDE SEQUENCE [LARGE SCALE GENOMIC DNA]</scope>
    <source>
        <strain evidence="2">NIOZ-UU27</strain>
    </source>
</reference>
<evidence type="ECO:0000313" key="3">
    <source>
        <dbReference type="Proteomes" id="UP000650524"/>
    </source>
</evidence>
<dbReference type="InterPro" id="IPR017896">
    <property type="entry name" value="4Fe4S_Fe-S-bd"/>
</dbReference>
<dbReference type="AlphaFoldDB" id="A0A8J6MXQ9"/>
<feature type="domain" description="4Fe-4S ferredoxin-type" evidence="1">
    <location>
        <begin position="6"/>
        <end position="35"/>
    </location>
</feature>
<evidence type="ECO:0000259" key="1">
    <source>
        <dbReference type="PROSITE" id="PS51379"/>
    </source>
</evidence>
<organism evidence="2 3">
    <name type="scientific">Candidatus Desulfacyla euxinica</name>
    <dbReference type="NCBI Taxonomy" id="2841693"/>
    <lineage>
        <taxon>Bacteria</taxon>
        <taxon>Deltaproteobacteria</taxon>
        <taxon>Candidatus Desulfacyla</taxon>
    </lineage>
</organism>
<comment type="caution">
    <text evidence="2">The sequence shown here is derived from an EMBL/GenBank/DDBJ whole genome shotgun (WGS) entry which is preliminary data.</text>
</comment>
<dbReference type="Proteomes" id="UP000650524">
    <property type="component" value="Unassembled WGS sequence"/>
</dbReference>
<accession>A0A8J6MXQ9</accession>
<proteinExistence type="predicted"/>
<protein>
    <submittedName>
        <fullName evidence="2">4Fe-4S dicluster domain-containing protein</fullName>
    </submittedName>
</protein>
<dbReference type="Pfam" id="PF13237">
    <property type="entry name" value="Fer4_10"/>
    <property type="match status" value="1"/>
</dbReference>
<dbReference type="Gene3D" id="3.30.70.20">
    <property type="match status" value="1"/>
</dbReference>
<evidence type="ECO:0000313" key="2">
    <source>
        <dbReference type="EMBL" id="MBC8175826.1"/>
    </source>
</evidence>